<protein>
    <recommendedName>
        <fullName evidence="3">DUF2268 domain-containing protein</fullName>
    </recommendedName>
</protein>
<dbReference type="Pfam" id="PF25594">
    <property type="entry name" value="GldB_lipo"/>
    <property type="match status" value="1"/>
</dbReference>
<dbReference type="InterPro" id="IPR019853">
    <property type="entry name" value="GldB-like"/>
</dbReference>
<evidence type="ECO:0008006" key="3">
    <source>
        <dbReference type="Google" id="ProtNLM"/>
    </source>
</evidence>
<evidence type="ECO:0000313" key="2">
    <source>
        <dbReference type="Proteomes" id="UP000722336"/>
    </source>
</evidence>
<name>A0ABS6SFB4_9SPHN</name>
<dbReference type="EMBL" id="JAGSPA010000003">
    <property type="protein sequence ID" value="MBV7257094.1"/>
    <property type="molecule type" value="Genomic_DNA"/>
</dbReference>
<gene>
    <name evidence="1" type="ORF">KCG44_09905</name>
</gene>
<keyword evidence="2" id="KW-1185">Reference proteome</keyword>
<evidence type="ECO:0000313" key="1">
    <source>
        <dbReference type="EMBL" id="MBV7257094.1"/>
    </source>
</evidence>
<reference evidence="1 2" key="1">
    <citation type="submission" date="2021-04" db="EMBL/GenBank/DDBJ databases">
        <authorList>
            <person name="Pira H."/>
            <person name="Risdian C."/>
            <person name="Wink J."/>
        </authorList>
    </citation>
    <scope>NUCLEOTIDE SEQUENCE [LARGE SCALE GENOMIC DNA]</scope>
    <source>
        <strain evidence="1 2">WHA3</strain>
    </source>
</reference>
<dbReference type="Proteomes" id="UP000722336">
    <property type="component" value="Unassembled WGS sequence"/>
</dbReference>
<sequence>MRILTEQADRLNDEGDFAGAAQLLRKARVRAAHVPAETYALLGMQEIYAYIRADQPDAAIPSLGALADAGFRLPGNLEAMAGFDRLLGDQRADAAMATIRGHADRYRAAHSDPGSAPLVFEDVPRFWAAYDLASETRGDRAKAAIFRRHYLAPGTPGLVGYHWLKTGTAEALVRRITSSPEYYDGIRERTLAAATFEPTIRAGLHRFKALYPGAYFPPVTFVIGRLNSGGTAGPEGLMIGLDVWGWSEGVSTEGLSDGLVKLVRSTDMSQLPMIVVHEQIHSLQEYGTDQTLLMGVLQEGTADFLAHLALPDQERPPYYHWGIANEERIWHRLQAEMDSEDWSDWIGNNGSEIAKGWHADAGYFIGSRIAQAYYERAGNKQQAIVDLLSVTDPHAVLERSGYAGKGSRYGE</sequence>
<organism evidence="1 2">
    <name type="scientific">Pacificimonas pallii</name>
    <dbReference type="NCBI Taxonomy" id="2827236"/>
    <lineage>
        <taxon>Bacteria</taxon>
        <taxon>Pseudomonadati</taxon>
        <taxon>Pseudomonadota</taxon>
        <taxon>Alphaproteobacteria</taxon>
        <taxon>Sphingomonadales</taxon>
        <taxon>Sphingosinicellaceae</taxon>
        <taxon>Pacificimonas</taxon>
    </lineage>
</organism>
<accession>A0ABS6SFB4</accession>
<proteinExistence type="predicted"/>
<dbReference type="RefSeq" id="WP_218445925.1">
    <property type="nucleotide sequence ID" value="NZ_JAGSPA010000003.1"/>
</dbReference>
<comment type="caution">
    <text evidence="1">The sequence shown here is derived from an EMBL/GenBank/DDBJ whole genome shotgun (WGS) entry which is preliminary data.</text>
</comment>